<dbReference type="Gene3D" id="3.30.420.10">
    <property type="entry name" value="Ribonuclease H-like superfamily/Ribonuclease H"/>
    <property type="match status" value="1"/>
</dbReference>
<dbReference type="InterPro" id="IPR052929">
    <property type="entry name" value="RNase_H-like_EbsB-rel"/>
</dbReference>
<dbReference type="PANTHER" id="PTHR47074:SF21">
    <property type="entry name" value="RNASE H TYPE-1 DOMAIN-CONTAINING PROTEIN"/>
    <property type="match status" value="1"/>
</dbReference>
<dbReference type="GO" id="GO:0004523">
    <property type="term" value="F:RNA-DNA hybrid ribonuclease activity"/>
    <property type="evidence" value="ECO:0007669"/>
    <property type="project" value="InterPro"/>
</dbReference>
<evidence type="ECO:0000313" key="2">
    <source>
        <dbReference type="EMBL" id="SPD01708.1"/>
    </source>
</evidence>
<dbReference type="PANTHER" id="PTHR47074">
    <property type="entry name" value="BNAC02G40300D PROTEIN"/>
    <property type="match status" value="1"/>
</dbReference>
<dbReference type="InterPro" id="IPR002156">
    <property type="entry name" value="RNaseH_domain"/>
</dbReference>
<dbReference type="AlphaFoldDB" id="A0A2N9GQG3"/>
<dbReference type="InterPro" id="IPR036397">
    <property type="entry name" value="RNaseH_sf"/>
</dbReference>
<name>A0A2N9GQG3_FAGSY</name>
<proteinExistence type="predicted"/>
<sequence length="145" mass="16235">MQDLGRSWKEHSAISIGSSHSRTASIGSTMWVRLDSGVTKLNCDATVGSRFSSIAVVVPAFTLFRKVNTIIPLQAEANAILWASKLAISHGLTIVIIESDCNECVQAVKRGSCIPWRIQVAIGEFQRIMDELEWWNLQWIRRTFC</sequence>
<dbReference type="Pfam" id="PF13456">
    <property type="entry name" value="RVT_3"/>
    <property type="match status" value="1"/>
</dbReference>
<organism evidence="2">
    <name type="scientific">Fagus sylvatica</name>
    <name type="common">Beechnut</name>
    <dbReference type="NCBI Taxonomy" id="28930"/>
    <lineage>
        <taxon>Eukaryota</taxon>
        <taxon>Viridiplantae</taxon>
        <taxon>Streptophyta</taxon>
        <taxon>Embryophyta</taxon>
        <taxon>Tracheophyta</taxon>
        <taxon>Spermatophyta</taxon>
        <taxon>Magnoliopsida</taxon>
        <taxon>eudicotyledons</taxon>
        <taxon>Gunneridae</taxon>
        <taxon>Pentapetalae</taxon>
        <taxon>rosids</taxon>
        <taxon>fabids</taxon>
        <taxon>Fagales</taxon>
        <taxon>Fagaceae</taxon>
        <taxon>Fagus</taxon>
    </lineage>
</organism>
<dbReference type="EMBL" id="OIVN01002223">
    <property type="protein sequence ID" value="SPD01708.1"/>
    <property type="molecule type" value="Genomic_DNA"/>
</dbReference>
<dbReference type="GO" id="GO:0003676">
    <property type="term" value="F:nucleic acid binding"/>
    <property type="evidence" value="ECO:0007669"/>
    <property type="project" value="InterPro"/>
</dbReference>
<gene>
    <name evidence="2" type="ORF">FSB_LOCUS29590</name>
</gene>
<accession>A0A2N9GQG3</accession>
<evidence type="ECO:0000259" key="1">
    <source>
        <dbReference type="Pfam" id="PF13456"/>
    </source>
</evidence>
<reference evidence="2" key="1">
    <citation type="submission" date="2018-02" db="EMBL/GenBank/DDBJ databases">
        <authorList>
            <person name="Cohen D.B."/>
            <person name="Kent A.D."/>
        </authorList>
    </citation>
    <scope>NUCLEOTIDE SEQUENCE</scope>
</reference>
<feature type="domain" description="RNase H type-1" evidence="1">
    <location>
        <begin position="70"/>
        <end position="143"/>
    </location>
</feature>
<protein>
    <recommendedName>
        <fullName evidence="1">RNase H type-1 domain-containing protein</fullName>
    </recommendedName>
</protein>